<keyword evidence="6" id="KW-0812">Transmembrane</keyword>
<dbReference type="STRING" id="69322.SAMN05443669_10481"/>
<keyword evidence="3 7" id="KW-0732">Signal</keyword>
<keyword evidence="4" id="KW-0677">Repeat</keyword>
<evidence type="ECO:0000256" key="1">
    <source>
        <dbReference type="ARBA" id="ARBA00004613"/>
    </source>
</evidence>
<keyword evidence="10" id="KW-1185">Reference proteome</keyword>
<dbReference type="Pfam" id="PF13517">
    <property type="entry name" value="FG-GAP_3"/>
    <property type="match status" value="1"/>
</dbReference>
<dbReference type="InterPro" id="IPR013517">
    <property type="entry name" value="FG-GAP"/>
</dbReference>
<protein>
    <submittedName>
        <fullName evidence="9">RHS repeat-associated core domain-containing protein</fullName>
    </submittedName>
</protein>
<dbReference type="InterPro" id="IPR003284">
    <property type="entry name" value="Sal_SpvB"/>
</dbReference>
<accession>A0A1M7K3D3</accession>
<organism evidence="9 10">
    <name type="scientific">Flavobacterium xanthum</name>
    <dbReference type="NCBI Taxonomy" id="69322"/>
    <lineage>
        <taxon>Bacteria</taxon>
        <taxon>Pseudomonadati</taxon>
        <taxon>Bacteroidota</taxon>
        <taxon>Flavobacteriia</taxon>
        <taxon>Flavobacteriales</taxon>
        <taxon>Flavobacteriaceae</taxon>
        <taxon>Flavobacterium</taxon>
    </lineage>
</organism>
<evidence type="ECO:0000259" key="8">
    <source>
        <dbReference type="PROSITE" id="PS50164"/>
    </source>
</evidence>
<reference evidence="10" key="1">
    <citation type="submission" date="2016-11" db="EMBL/GenBank/DDBJ databases">
        <authorList>
            <person name="Varghese N."/>
            <person name="Submissions S."/>
        </authorList>
    </citation>
    <scope>NUCLEOTIDE SEQUENCE [LARGE SCALE GENOMIC DNA]</scope>
    <source>
        <strain evidence="10">DSM 3661</strain>
    </source>
</reference>
<name>A0A1M7K3D3_9FLAO</name>
<dbReference type="InterPro" id="IPR056823">
    <property type="entry name" value="TEN-like_YD-shell"/>
</dbReference>
<dbReference type="NCBIfam" id="TIGR01643">
    <property type="entry name" value="YD_repeat_2x"/>
    <property type="match status" value="1"/>
</dbReference>
<gene>
    <name evidence="9" type="ORF">SAMN05443669_10481</name>
</gene>
<evidence type="ECO:0000256" key="7">
    <source>
        <dbReference type="SAM" id="SignalP"/>
    </source>
</evidence>
<dbReference type="Proteomes" id="UP000184260">
    <property type="component" value="Unassembled WGS sequence"/>
</dbReference>
<dbReference type="PROSITE" id="PS50164">
    <property type="entry name" value="GIY_YIG"/>
    <property type="match status" value="1"/>
</dbReference>
<dbReference type="PANTHER" id="PTHR32305">
    <property type="match status" value="1"/>
</dbReference>
<dbReference type="GO" id="GO:0005576">
    <property type="term" value="C:extracellular region"/>
    <property type="evidence" value="ECO:0007669"/>
    <property type="project" value="UniProtKB-SubCell"/>
</dbReference>
<dbReference type="InterPro" id="IPR050708">
    <property type="entry name" value="T6SS_VgrG/RHS"/>
</dbReference>
<dbReference type="InterPro" id="IPR022385">
    <property type="entry name" value="Rhs_assc_core"/>
</dbReference>
<evidence type="ECO:0000256" key="3">
    <source>
        <dbReference type="ARBA" id="ARBA00022729"/>
    </source>
</evidence>
<evidence type="ECO:0000256" key="5">
    <source>
        <dbReference type="ARBA" id="ARBA00023026"/>
    </source>
</evidence>
<feature type="transmembrane region" description="Helical" evidence="6">
    <location>
        <begin position="1870"/>
        <end position="1892"/>
    </location>
</feature>
<dbReference type="SUPFAM" id="SSF69318">
    <property type="entry name" value="Integrin alpha N-terminal domain"/>
    <property type="match status" value="1"/>
</dbReference>
<dbReference type="NCBIfam" id="TIGR03696">
    <property type="entry name" value="Rhs_assc_core"/>
    <property type="match status" value="1"/>
</dbReference>
<keyword evidence="6" id="KW-0472">Membrane</keyword>
<dbReference type="RefSeq" id="WP_084129694.1">
    <property type="nucleotide sequence ID" value="NZ_FRBU01000048.1"/>
</dbReference>
<evidence type="ECO:0000313" key="9">
    <source>
        <dbReference type="EMBL" id="SHM59776.1"/>
    </source>
</evidence>
<proteinExistence type="predicted"/>
<dbReference type="Gene3D" id="2.40.128.340">
    <property type="match status" value="2"/>
</dbReference>
<keyword evidence="6" id="KW-1133">Transmembrane helix</keyword>
<keyword evidence="2" id="KW-0964">Secreted</keyword>
<dbReference type="Gene3D" id="2.180.10.10">
    <property type="entry name" value="RHS repeat-associated core"/>
    <property type="match status" value="2"/>
</dbReference>
<feature type="chain" id="PRO_5013088010" evidence="7">
    <location>
        <begin position="20"/>
        <end position="2136"/>
    </location>
</feature>
<feature type="transmembrane region" description="Helical" evidence="6">
    <location>
        <begin position="1841"/>
        <end position="1858"/>
    </location>
</feature>
<dbReference type="EMBL" id="FRBU01000048">
    <property type="protein sequence ID" value="SHM59776.1"/>
    <property type="molecule type" value="Genomic_DNA"/>
</dbReference>
<keyword evidence="5" id="KW-0843">Virulence</keyword>
<dbReference type="OrthoDB" id="6225685at2"/>
<evidence type="ECO:0000256" key="2">
    <source>
        <dbReference type="ARBA" id="ARBA00022525"/>
    </source>
</evidence>
<feature type="transmembrane region" description="Helical" evidence="6">
    <location>
        <begin position="1938"/>
        <end position="1958"/>
    </location>
</feature>
<dbReference type="InterPro" id="IPR006530">
    <property type="entry name" value="YD"/>
</dbReference>
<sequence>MKNFYFTLLFVGFSFFVSAQDLEGTPVQGLKPIKRTPNALEKISNTTSRVNQTAKILPASAITPTGTSTEVGITEGQLSVSLTGGASYSIPIAMSPGINGVVPQVSLTYNSQGGNGVAGYGWNISGVSAITRIPSTKFHDGTIDAVDFDNLDRFAFDGQRLIVKNGGVYGGNGTVYETESFSNVKITSYGVHPSGANYGPAYFLVEYPDGSKAYYGRNQNQRSIMEWGIASWENPQGVQIVYEYIDATIPLVIKSIYYGAIIEEAGINKINFLYEVRKRPEQIYAGGQSLVNNKILKKIQVTGNGVGFRNYDLAHDLTSLGYERLTSVTEKSGDNTKSYNPTMFSYENTNELITYSPITASLTVGNISSQNTSTVSGDFDGDGKMDFLLYPTTGTDSKAKYWLFSDISSGTSTNIGWEHPVGKFDDIFPVSWLSWSNKLMPMQGWAVIKLNSSTDTTTFSTYSAGITSPIYFQYEKAYQFPKFIYYNDYNCGGNEPMLQRVNNTSRIIVPIEEEPPLPIELDIPKSYVNGDFNGDGLTDVVAIEKPITYSYQYGCYGYTTTRSGGNSYFVNLDRRLTADFVNHAGYITSNANSKFMVADFNGDGKSDIFVFDAGFLKVYTLSDANYFVLLYQNTTADTSIVLDKPILMGDYNGDGKTDFIIPKAYGNNYAKYTSTGVSFIKTDVIYSIPYQQNNSADTFQIIPSDLNNDGKTDLILVRTYRNNTSQTATIAGINSYQKGFVSMRLFRNMDSNFVSDMYKETGLQSNILAYPLPIFLSADKLNKKLEISFASNNNIHHFQSQMDFSVDRLLSTITTGNGVTESITYQPLDPHSTEGYNSIYTDSGYTENYPNTDIVVAPTFQVVTKLEKQSTAVYKKQLFSYYGAVSNLEGLGFLGFRSTMRTNWHDDNTTIISSISKFDVNLRGANTENYSVLYLGYLSGNYTATDFISKSLLTYESELLPSKVYKIKNTISQQYNGLDNTNSETTTVYDTYNNPTQSTTTLKNGTTIEQTSVSNVGYDNQPAASTYYIGRPTSKTQSVTASGDTMTSEELYTFTNHLLSQVRKKGHNMDYITEDNIYDTFGNITKKTITAIGLTPRVTNYEYDTSGRFLTKSIDIEGLATTFAYNTSNGLLNSETNPSGLNTSYSYDAWFKKIKTTDYLGKSNTYSYTRSSEKSIVTTTGHDGSGSQEVFDDLGRKITSAVKDLNGNFSTVSYLYDIYDRNYKVSEPYFGTSPTQWNETQYDVYSRISQSISFTGKTVTMGYSGLTTTVNDGTKTKSSTKNAIGNVVAMTDTPGGTINYTYFANGNLKTTNYGGVITNIEQDGWGRKTKLIDPSAGTYTYTYNLLGETTSETTPNGVTTYTLDAVGKLTKKTIVGTNTNSESTYVYDTATKLLTSSVFKNILEGNTITNNSYEYDSYKRLFKTTETTPYATFTKQFTFDAFGRIDKKTSTAVVLANGKTSAKTIKNTYQNGSLWQILDDATSQPLWQTNTTNARGQLTTASMGNGNIAITNTYDNYGFVTQIKHDRIGISPGNVMTLNTVFDPQKGNLTSRTNSLFNWNESFQYDSLDRLTSYTNAQGLQETQTYDDRGRITQNAVGTYNYTTTAKPYQNTSVTITPEAKTYYTPKPTQNISYNSFKSPVQIEEAGIDKISFTYNDGNDRSTMFYGGLQDDKLLRQYRKHFSADGTMEIKQNSATGEVEFVTYIGGDGYTAPIVLKSNGTTQNYLYLHRDYQGSILAITNDTGQVLEKRLFDAWGNIAKVQDGTGNNLNGLTILDRGYTGHEHLQSVGLIHMNGRLYDPKLHRFLQPDNYVQDPFNTQNYNRYGYCWNNPFKYTDPSGEWIWIVVAAIVGGVVNWATHGCQFNMEGLKAFGIGAAAGTIGALTGGAAFAAAGGAAGGIGGALAGAAGGAAGAAYSQVVLSVGNHIAFGDPLMSGKEFITGIAFGAVLGGATNGIAALRNGRTFWKGTLPNPQVSPISLPSVGIKQGQAPEIKTDAKLPSTTQTNTAPTTQANTTGKVTFTKNIDGNGYKIDGLGIIDDGAGTNSVYQGIDKATGQVKYYGITERVPDVRFGEHFNSIGTGKELLRYEVIDGMENLSRINARILEQSLINQAGKSNLLNIRNSIAPKYWVQYGIKN</sequence>
<comment type="subcellular location">
    <subcellularLocation>
        <location evidence="1">Secreted</location>
    </subcellularLocation>
</comment>
<dbReference type="GO" id="GO:0005737">
    <property type="term" value="C:cytoplasm"/>
    <property type="evidence" value="ECO:0007669"/>
    <property type="project" value="InterPro"/>
</dbReference>
<evidence type="ECO:0000256" key="4">
    <source>
        <dbReference type="ARBA" id="ARBA00022737"/>
    </source>
</evidence>
<feature type="domain" description="GIY-YIG" evidence="8">
    <location>
        <begin position="2042"/>
        <end position="2120"/>
    </location>
</feature>
<feature type="signal peptide" evidence="7">
    <location>
        <begin position="1"/>
        <end position="19"/>
    </location>
</feature>
<evidence type="ECO:0000313" key="10">
    <source>
        <dbReference type="Proteomes" id="UP000184260"/>
    </source>
</evidence>
<dbReference type="PANTHER" id="PTHR32305:SF15">
    <property type="entry name" value="PROTEIN RHSA-RELATED"/>
    <property type="match status" value="1"/>
</dbReference>
<dbReference type="InterPro" id="IPR028994">
    <property type="entry name" value="Integrin_alpha_N"/>
</dbReference>
<dbReference type="Pfam" id="PF25023">
    <property type="entry name" value="TEN_YD-shell"/>
    <property type="match status" value="1"/>
</dbReference>
<dbReference type="Pfam" id="PF03534">
    <property type="entry name" value="SpvB"/>
    <property type="match status" value="1"/>
</dbReference>
<dbReference type="InterPro" id="IPR000305">
    <property type="entry name" value="GIY-YIG_endonuc"/>
</dbReference>
<evidence type="ECO:0000256" key="6">
    <source>
        <dbReference type="SAM" id="Phobius"/>
    </source>
</evidence>